<organism evidence="2 3">
    <name type="scientific">Aspergillus wentii DTO 134E9</name>
    <dbReference type="NCBI Taxonomy" id="1073089"/>
    <lineage>
        <taxon>Eukaryota</taxon>
        <taxon>Fungi</taxon>
        <taxon>Dikarya</taxon>
        <taxon>Ascomycota</taxon>
        <taxon>Pezizomycotina</taxon>
        <taxon>Eurotiomycetes</taxon>
        <taxon>Eurotiomycetidae</taxon>
        <taxon>Eurotiales</taxon>
        <taxon>Aspergillaceae</taxon>
        <taxon>Aspergillus</taxon>
        <taxon>Aspergillus subgen. Cremei</taxon>
    </lineage>
</organism>
<dbReference type="AlphaFoldDB" id="A0A1L9RSQ3"/>
<dbReference type="Proteomes" id="UP000184383">
    <property type="component" value="Unassembled WGS sequence"/>
</dbReference>
<dbReference type="EMBL" id="KV878211">
    <property type="protein sequence ID" value="OJJ37950.1"/>
    <property type="molecule type" value="Genomic_DNA"/>
</dbReference>
<keyword evidence="1" id="KW-0732">Signal</keyword>
<dbReference type="GeneID" id="63746631"/>
<feature type="signal peptide" evidence="1">
    <location>
        <begin position="1"/>
        <end position="20"/>
    </location>
</feature>
<proteinExistence type="predicted"/>
<gene>
    <name evidence="2" type="ORF">ASPWEDRAFT_171404</name>
</gene>
<evidence type="ECO:0000313" key="2">
    <source>
        <dbReference type="EMBL" id="OJJ37950.1"/>
    </source>
</evidence>
<sequence>MRFKIFALTALLAASAPVYAQDISGADVVQKLDFLTESARNLSSILLNTQDPAKIGQAILSSKNNLIAAIPDNLSP</sequence>
<accession>A0A1L9RSQ3</accession>
<keyword evidence="3" id="KW-1185">Reference proteome</keyword>
<evidence type="ECO:0000256" key="1">
    <source>
        <dbReference type="SAM" id="SignalP"/>
    </source>
</evidence>
<dbReference type="VEuPathDB" id="FungiDB:ASPWEDRAFT_171404"/>
<evidence type="ECO:0000313" key="3">
    <source>
        <dbReference type="Proteomes" id="UP000184383"/>
    </source>
</evidence>
<reference evidence="3" key="1">
    <citation type="journal article" date="2017" name="Genome Biol.">
        <title>Comparative genomics reveals high biological diversity and specific adaptations in the industrially and medically important fungal genus Aspergillus.</title>
        <authorList>
            <person name="de Vries R.P."/>
            <person name="Riley R."/>
            <person name="Wiebenga A."/>
            <person name="Aguilar-Osorio G."/>
            <person name="Amillis S."/>
            <person name="Uchima C.A."/>
            <person name="Anderluh G."/>
            <person name="Asadollahi M."/>
            <person name="Askin M."/>
            <person name="Barry K."/>
            <person name="Battaglia E."/>
            <person name="Bayram O."/>
            <person name="Benocci T."/>
            <person name="Braus-Stromeyer S.A."/>
            <person name="Caldana C."/>
            <person name="Canovas D."/>
            <person name="Cerqueira G.C."/>
            <person name="Chen F."/>
            <person name="Chen W."/>
            <person name="Choi C."/>
            <person name="Clum A."/>
            <person name="Dos Santos R.A."/>
            <person name="Damasio A.R."/>
            <person name="Diallinas G."/>
            <person name="Emri T."/>
            <person name="Fekete E."/>
            <person name="Flipphi M."/>
            <person name="Freyberg S."/>
            <person name="Gallo A."/>
            <person name="Gournas C."/>
            <person name="Habgood R."/>
            <person name="Hainaut M."/>
            <person name="Harispe M.L."/>
            <person name="Henrissat B."/>
            <person name="Hilden K.S."/>
            <person name="Hope R."/>
            <person name="Hossain A."/>
            <person name="Karabika E."/>
            <person name="Karaffa L."/>
            <person name="Karanyi Z."/>
            <person name="Krasevec N."/>
            <person name="Kuo A."/>
            <person name="Kusch H."/>
            <person name="LaButti K."/>
            <person name="Lagendijk E.L."/>
            <person name="Lapidus A."/>
            <person name="Levasseur A."/>
            <person name="Lindquist E."/>
            <person name="Lipzen A."/>
            <person name="Logrieco A.F."/>
            <person name="MacCabe A."/>
            <person name="Maekelae M.R."/>
            <person name="Malavazi I."/>
            <person name="Melin P."/>
            <person name="Meyer V."/>
            <person name="Mielnichuk N."/>
            <person name="Miskei M."/>
            <person name="Molnar A.P."/>
            <person name="Mule G."/>
            <person name="Ngan C.Y."/>
            <person name="Orejas M."/>
            <person name="Orosz E."/>
            <person name="Ouedraogo J.P."/>
            <person name="Overkamp K.M."/>
            <person name="Park H.-S."/>
            <person name="Perrone G."/>
            <person name="Piumi F."/>
            <person name="Punt P.J."/>
            <person name="Ram A.F."/>
            <person name="Ramon A."/>
            <person name="Rauscher S."/>
            <person name="Record E."/>
            <person name="Riano-Pachon D.M."/>
            <person name="Robert V."/>
            <person name="Roehrig J."/>
            <person name="Ruller R."/>
            <person name="Salamov A."/>
            <person name="Salih N.S."/>
            <person name="Samson R.A."/>
            <person name="Sandor E."/>
            <person name="Sanguinetti M."/>
            <person name="Schuetze T."/>
            <person name="Sepcic K."/>
            <person name="Shelest E."/>
            <person name="Sherlock G."/>
            <person name="Sophianopoulou V."/>
            <person name="Squina F.M."/>
            <person name="Sun H."/>
            <person name="Susca A."/>
            <person name="Todd R.B."/>
            <person name="Tsang A."/>
            <person name="Unkles S.E."/>
            <person name="van de Wiele N."/>
            <person name="van Rossen-Uffink D."/>
            <person name="Oliveira J.V."/>
            <person name="Vesth T.C."/>
            <person name="Visser J."/>
            <person name="Yu J.-H."/>
            <person name="Zhou M."/>
            <person name="Andersen M.R."/>
            <person name="Archer D.B."/>
            <person name="Baker S.E."/>
            <person name="Benoit I."/>
            <person name="Brakhage A.A."/>
            <person name="Braus G.H."/>
            <person name="Fischer R."/>
            <person name="Frisvad J.C."/>
            <person name="Goldman G.H."/>
            <person name="Houbraken J."/>
            <person name="Oakley B."/>
            <person name="Pocsi I."/>
            <person name="Scazzocchio C."/>
            <person name="Seiboth B."/>
            <person name="vanKuyk P.A."/>
            <person name="Wortman J."/>
            <person name="Dyer P.S."/>
            <person name="Grigoriev I.V."/>
        </authorList>
    </citation>
    <scope>NUCLEOTIDE SEQUENCE [LARGE SCALE GENOMIC DNA]</scope>
    <source>
        <strain evidence="3">DTO 134E9</strain>
    </source>
</reference>
<dbReference type="RefSeq" id="XP_040691626.1">
    <property type="nucleotide sequence ID" value="XM_040830783.1"/>
</dbReference>
<dbReference type="OrthoDB" id="10419513at2759"/>
<protein>
    <submittedName>
        <fullName evidence="2">Uncharacterized protein</fullName>
    </submittedName>
</protein>
<feature type="chain" id="PRO_5013109601" evidence="1">
    <location>
        <begin position="21"/>
        <end position="76"/>
    </location>
</feature>
<name>A0A1L9RSQ3_ASPWE</name>